<dbReference type="OrthoDB" id="2789670at2759"/>
<dbReference type="GO" id="GO:0005789">
    <property type="term" value="C:endoplasmic reticulum membrane"/>
    <property type="evidence" value="ECO:0007669"/>
    <property type="project" value="UniProtKB-SubCell"/>
</dbReference>
<dbReference type="InterPro" id="IPR050476">
    <property type="entry name" value="Insect_CytP450_Detox"/>
</dbReference>
<evidence type="ECO:0000256" key="13">
    <source>
        <dbReference type="ARBA" id="ARBA00023136"/>
    </source>
</evidence>
<accession>A0A9Q0S450</accession>
<keyword evidence="11 14" id="KW-0408">Iron</keyword>
<keyword evidence="16" id="KW-0812">Transmembrane</keyword>
<proteinExistence type="inferred from homology"/>
<evidence type="ECO:0000256" key="14">
    <source>
        <dbReference type="PIRSR" id="PIRSR602401-1"/>
    </source>
</evidence>
<evidence type="ECO:0000313" key="19">
    <source>
        <dbReference type="Proteomes" id="UP001151699"/>
    </source>
</evidence>
<evidence type="ECO:0000256" key="11">
    <source>
        <dbReference type="ARBA" id="ARBA00023004"/>
    </source>
</evidence>
<feature type="binding site" description="axial binding residue" evidence="14">
    <location>
        <position position="444"/>
    </location>
    <ligand>
        <name>heme</name>
        <dbReference type="ChEBI" id="CHEBI:30413"/>
    </ligand>
    <ligandPart>
        <name>Fe</name>
        <dbReference type="ChEBI" id="CHEBI:18248"/>
    </ligandPart>
</feature>
<dbReference type="Gene3D" id="1.10.630.10">
    <property type="entry name" value="Cytochrome P450"/>
    <property type="match status" value="1"/>
</dbReference>
<comment type="function">
    <text evidence="2">May be involved in the metabolism of insect hormones and in the breakdown of synthetic insecticides.</text>
</comment>
<feature type="transmembrane region" description="Helical" evidence="16">
    <location>
        <begin position="220"/>
        <end position="237"/>
    </location>
</feature>
<dbReference type="SUPFAM" id="SSF48264">
    <property type="entry name" value="Cytochrome P450"/>
    <property type="match status" value="1"/>
</dbReference>
<dbReference type="InterPro" id="IPR002401">
    <property type="entry name" value="Cyt_P450_E_grp-I"/>
</dbReference>
<evidence type="ECO:0000256" key="9">
    <source>
        <dbReference type="ARBA" id="ARBA00022848"/>
    </source>
</evidence>
<dbReference type="FunFam" id="1.10.630.10:FF:000042">
    <property type="entry name" value="Cytochrome P450"/>
    <property type="match status" value="1"/>
</dbReference>
<dbReference type="EMBL" id="WJQU01000002">
    <property type="protein sequence ID" value="KAJ6644129.1"/>
    <property type="molecule type" value="Genomic_DNA"/>
</dbReference>
<evidence type="ECO:0000313" key="18">
    <source>
        <dbReference type="EMBL" id="KAJ6644129.1"/>
    </source>
</evidence>
<dbReference type="InterPro" id="IPR036396">
    <property type="entry name" value="Cyt_P450_sf"/>
</dbReference>
<keyword evidence="13 16" id="KW-0472">Membrane</keyword>
<evidence type="ECO:0000256" key="4">
    <source>
        <dbReference type="ARBA" id="ARBA00004406"/>
    </source>
</evidence>
<keyword evidence="16" id="KW-1133">Transmembrane helix</keyword>
<dbReference type="GO" id="GO:0005506">
    <property type="term" value="F:iron ion binding"/>
    <property type="evidence" value="ECO:0007669"/>
    <property type="project" value="InterPro"/>
</dbReference>
<comment type="caution">
    <text evidence="18">The sequence shown here is derived from an EMBL/GenBank/DDBJ whole genome shotgun (WGS) entry which is preliminary data.</text>
</comment>
<keyword evidence="8" id="KW-0256">Endoplasmic reticulum</keyword>
<keyword evidence="10 15" id="KW-0560">Oxidoreductase</keyword>
<keyword evidence="7 14" id="KW-0479">Metal-binding</keyword>
<dbReference type="Pfam" id="PF00067">
    <property type="entry name" value="p450"/>
    <property type="match status" value="1"/>
</dbReference>
<keyword evidence="9" id="KW-0492">Microsome</keyword>
<keyword evidence="6 14" id="KW-0349">Heme</keyword>
<dbReference type="PANTHER" id="PTHR24292">
    <property type="entry name" value="CYTOCHROME P450"/>
    <property type="match status" value="1"/>
</dbReference>
<comment type="cofactor">
    <cofactor evidence="1 14">
        <name>heme</name>
        <dbReference type="ChEBI" id="CHEBI:30413"/>
    </cofactor>
</comment>
<dbReference type="CDD" id="cd11056">
    <property type="entry name" value="CYP6-like"/>
    <property type="match status" value="1"/>
</dbReference>
<organism evidence="18 19">
    <name type="scientific">Pseudolycoriella hygida</name>
    <dbReference type="NCBI Taxonomy" id="35572"/>
    <lineage>
        <taxon>Eukaryota</taxon>
        <taxon>Metazoa</taxon>
        <taxon>Ecdysozoa</taxon>
        <taxon>Arthropoda</taxon>
        <taxon>Hexapoda</taxon>
        <taxon>Insecta</taxon>
        <taxon>Pterygota</taxon>
        <taxon>Neoptera</taxon>
        <taxon>Endopterygota</taxon>
        <taxon>Diptera</taxon>
        <taxon>Nematocera</taxon>
        <taxon>Sciaroidea</taxon>
        <taxon>Sciaridae</taxon>
        <taxon>Pseudolycoriella</taxon>
    </lineage>
</organism>
<dbReference type="InterPro" id="IPR001128">
    <property type="entry name" value="Cyt_P450"/>
</dbReference>
<dbReference type="AlphaFoldDB" id="A0A9Q0S450"/>
<feature type="chain" id="PRO_5040334907" evidence="17">
    <location>
        <begin position="20"/>
        <end position="501"/>
    </location>
</feature>
<evidence type="ECO:0000256" key="3">
    <source>
        <dbReference type="ARBA" id="ARBA00004174"/>
    </source>
</evidence>
<keyword evidence="17" id="KW-0732">Signal</keyword>
<evidence type="ECO:0000256" key="12">
    <source>
        <dbReference type="ARBA" id="ARBA00023033"/>
    </source>
</evidence>
<comment type="subcellular location">
    <subcellularLocation>
        <location evidence="4">Endoplasmic reticulum membrane</location>
        <topology evidence="4">Peripheral membrane protein</topology>
    </subcellularLocation>
    <subcellularLocation>
        <location evidence="3">Microsome membrane</location>
        <topology evidence="3">Peripheral membrane protein</topology>
    </subcellularLocation>
</comment>
<keyword evidence="19" id="KW-1185">Reference proteome</keyword>
<dbReference type="PANTHER" id="PTHR24292:SF84">
    <property type="entry name" value="CYTOCHROME P450 28A5-RELATED"/>
    <property type="match status" value="1"/>
</dbReference>
<evidence type="ECO:0000256" key="6">
    <source>
        <dbReference type="ARBA" id="ARBA00022617"/>
    </source>
</evidence>
<protein>
    <submittedName>
        <fullName evidence="18">Cytochrome P450 28a5</fullName>
    </submittedName>
</protein>
<evidence type="ECO:0000256" key="17">
    <source>
        <dbReference type="SAM" id="SignalP"/>
    </source>
</evidence>
<comment type="similarity">
    <text evidence="5 15">Belongs to the cytochrome P450 family.</text>
</comment>
<gene>
    <name evidence="18" type="primary">Cyp28a5_4</name>
    <name evidence="18" type="ORF">Bhyg_09095</name>
</gene>
<dbReference type="GO" id="GO:0016705">
    <property type="term" value="F:oxidoreductase activity, acting on paired donors, with incorporation or reduction of molecular oxygen"/>
    <property type="evidence" value="ECO:0007669"/>
    <property type="project" value="InterPro"/>
</dbReference>
<evidence type="ECO:0000256" key="7">
    <source>
        <dbReference type="ARBA" id="ARBA00022723"/>
    </source>
</evidence>
<evidence type="ECO:0000256" key="10">
    <source>
        <dbReference type="ARBA" id="ARBA00023002"/>
    </source>
</evidence>
<evidence type="ECO:0000256" key="16">
    <source>
        <dbReference type="SAM" id="Phobius"/>
    </source>
</evidence>
<sequence>MFCTMILICLLFLLMYVYLAWNRNYWKNRGVPGPDPKFIWGTFAGSFQQKINQTTEIDELYRQYKHTTPFVGVYSGREPQLLIIDPEMVKSILIKDFKNFEDNQMTTMIDKKTDALLGRNPFFLTGNEWREKRAEITPAFTVSRIRAMYPIVDNVCTRLSEFIRQGPVNADGFEGKELSAKYTTEVVSNCIYGIDSKSFAKERSVLLTMGSSVLDSSSAMMIYFAVVTFFPIVKRYWKKAFVPKKTEDFFIKLTKDSVRMRDAGNNQREDFMNFVLNLRNKKNLSDTDIAAHAITFFIDGFETSSVALCFTMYHLAKNKQIQDKLRNEILKNVGDDGRISFDKFSEMSYLEQVLNEGLRIVPPLGFTTRICKNTIQLTDYKDKKITVEKDTVLLIPYYSIHHDPDIYVNPEKFLPERFDESAGGIKKYRENCTFLSFGDGPRICLGMRFAHLQLKAALAEIVRNFEITLNSKTKEPLVFDPTNILLVNTGGVWLDFKPLKK</sequence>
<feature type="signal peptide" evidence="17">
    <location>
        <begin position="1"/>
        <end position="19"/>
    </location>
</feature>
<dbReference type="GO" id="GO:0004497">
    <property type="term" value="F:monooxygenase activity"/>
    <property type="evidence" value="ECO:0007669"/>
    <property type="project" value="UniProtKB-KW"/>
</dbReference>
<name>A0A9Q0S450_9DIPT</name>
<evidence type="ECO:0000256" key="15">
    <source>
        <dbReference type="RuleBase" id="RU000461"/>
    </source>
</evidence>
<evidence type="ECO:0000256" key="1">
    <source>
        <dbReference type="ARBA" id="ARBA00001971"/>
    </source>
</evidence>
<dbReference type="Proteomes" id="UP001151699">
    <property type="component" value="Chromosome B"/>
</dbReference>
<evidence type="ECO:0000256" key="5">
    <source>
        <dbReference type="ARBA" id="ARBA00010617"/>
    </source>
</evidence>
<dbReference type="PRINTS" id="PR00463">
    <property type="entry name" value="EP450I"/>
</dbReference>
<evidence type="ECO:0000256" key="2">
    <source>
        <dbReference type="ARBA" id="ARBA00003690"/>
    </source>
</evidence>
<dbReference type="GO" id="GO:0020037">
    <property type="term" value="F:heme binding"/>
    <property type="evidence" value="ECO:0007669"/>
    <property type="project" value="InterPro"/>
</dbReference>
<dbReference type="InterPro" id="IPR017972">
    <property type="entry name" value="Cyt_P450_CS"/>
</dbReference>
<keyword evidence="12 15" id="KW-0503">Monooxygenase</keyword>
<reference evidence="18" key="1">
    <citation type="submission" date="2022-07" db="EMBL/GenBank/DDBJ databases">
        <authorList>
            <person name="Trinca V."/>
            <person name="Uliana J.V.C."/>
            <person name="Torres T.T."/>
            <person name="Ward R.J."/>
            <person name="Monesi N."/>
        </authorList>
    </citation>
    <scope>NUCLEOTIDE SEQUENCE</scope>
    <source>
        <strain evidence="18">HSMRA1968</strain>
        <tissue evidence="18">Whole embryos</tissue>
    </source>
</reference>
<dbReference type="PROSITE" id="PS00086">
    <property type="entry name" value="CYTOCHROME_P450"/>
    <property type="match status" value="1"/>
</dbReference>
<evidence type="ECO:0000256" key="8">
    <source>
        <dbReference type="ARBA" id="ARBA00022824"/>
    </source>
</evidence>
<dbReference type="PRINTS" id="PR00385">
    <property type="entry name" value="P450"/>
</dbReference>